<protein>
    <submittedName>
        <fullName evidence="9">Alpha-1,2-mannosyltransferase</fullName>
    </submittedName>
</protein>
<evidence type="ECO:0000256" key="5">
    <source>
        <dbReference type="ARBA" id="ARBA00022989"/>
    </source>
</evidence>
<feature type="transmembrane region" description="Helical" evidence="8">
    <location>
        <begin position="353"/>
        <end position="370"/>
    </location>
</feature>
<evidence type="ECO:0000256" key="8">
    <source>
        <dbReference type="SAM" id="Phobius"/>
    </source>
</evidence>
<dbReference type="Proteomes" id="UP000317940">
    <property type="component" value="Unassembled WGS sequence"/>
</dbReference>
<feature type="transmembrane region" description="Helical" evidence="8">
    <location>
        <begin position="137"/>
        <end position="152"/>
    </location>
</feature>
<comment type="subcellular location">
    <subcellularLocation>
        <location evidence="1">Cell membrane</location>
        <topology evidence="1">Multi-pass membrane protein</topology>
    </subcellularLocation>
</comment>
<evidence type="ECO:0000313" key="10">
    <source>
        <dbReference type="Proteomes" id="UP000317940"/>
    </source>
</evidence>
<organism evidence="9 10">
    <name type="scientific">Kitasatospora viridis</name>
    <dbReference type="NCBI Taxonomy" id="281105"/>
    <lineage>
        <taxon>Bacteria</taxon>
        <taxon>Bacillati</taxon>
        <taxon>Actinomycetota</taxon>
        <taxon>Actinomycetes</taxon>
        <taxon>Kitasatosporales</taxon>
        <taxon>Streptomycetaceae</taxon>
        <taxon>Kitasatospora</taxon>
    </lineage>
</organism>
<dbReference type="InterPro" id="IPR018584">
    <property type="entry name" value="GT87"/>
</dbReference>
<accession>A0A561ULX0</accession>
<keyword evidence="3 9" id="KW-0808">Transferase</keyword>
<feature type="transmembrane region" description="Helical" evidence="8">
    <location>
        <begin position="214"/>
        <end position="241"/>
    </location>
</feature>
<keyword evidence="10" id="KW-1185">Reference proteome</keyword>
<feature type="transmembrane region" description="Helical" evidence="8">
    <location>
        <begin position="278"/>
        <end position="298"/>
    </location>
</feature>
<reference evidence="9 10" key="1">
    <citation type="submission" date="2019-06" db="EMBL/GenBank/DDBJ databases">
        <title>Sequencing the genomes of 1000 actinobacteria strains.</title>
        <authorList>
            <person name="Klenk H.-P."/>
        </authorList>
    </citation>
    <scope>NUCLEOTIDE SEQUENCE [LARGE SCALE GENOMIC DNA]</scope>
    <source>
        <strain evidence="9 10">DSM 44826</strain>
    </source>
</reference>
<name>A0A561ULX0_9ACTN</name>
<keyword evidence="4 8" id="KW-0812">Transmembrane</keyword>
<dbReference type="GO" id="GO:0005886">
    <property type="term" value="C:plasma membrane"/>
    <property type="evidence" value="ECO:0007669"/>
    <property type="project" value="UniProtKB-SubCell"/>
</dbReference>
<feature type="transmembrane region" description="Helical" evidence="8">
    <location>
        <begin position="29"/>
        <end position="50"/>
    </location>
</feature>
<proteinExistence type="inferred from homology"/>
<comment type="caution">
    <text evidence="9">The sequence shown here is derived from an EMBL/GenBank/DDBJ whole genome shotgun (WGS) entry which is preliminary data.</text>
</comment>
<evidence type="ECO:0000256" key="4">
    <source>
        <dbReference type="ARBA" id="ARBA00022692"/>
    </source>
</evidence>
<sequence length="438" mass="47435">MRKADRARWDRTGDGAAEERPAGLAGQSWVVLAACVGAASLIGFAIWRHVYGFSMVDMLVYRAEGAAVVHHQDLYAMRLPGWDLAATYPPFAAILFAPSSWLKAATLRIVVMLFNTALLALTVHLSVKLAGWPRKRFHLATVLLGTGLGVWLEPVWTTFQYGQINLAILCLVLWDMTRPDRAPTKGVGIGLATAIKITPGLFVVYLLLTKRVRAALVAAGTFLGAGLIGVVALPSASWGFWTNYLWDSKRVGVVELVDNQSVRGVVTRLMHTPGHPGTIAVVAAGLLGLFGVAVAVLAGRSTRILRRAEAWGTVATALTALLISPISWTHHWVWCVPLLVLLAAEARSWRTRTLFGVVLAVFLSYSMWLAPNQNGQGVPWSWQLPTSSYAPVAVAVLLHLGLKLRQARNRPTAEAADADLILQQAGLESIDPPMTRQG</sequence>
<evidence type="ECO:0000256" key="6">
    <source>
        <dbReference type="ARBA" id="ARBA00023136"/>
    </source>
</evidence>
<evidence type="ECO:0000256" key="3">
    <source>
        <dbReference type="ARBA" id="ARBA00022679"/>
    </source>
</evidence>
<feature type="transmembrane region" description="Helical" evidence="8">
    <location>
        <begin position="382"/>
        <end position="402"/>
    </location>
</feature>
<feature type="transmembrane region" description="Helical" evidence="8">
    <location>
        <begin position="105"/>
        <end position="125"/>
    </location>
</feature>
<feature type="transmembrane region" description="Helical" evidence="8">
    <location>
        <begin position="186"/>
        <end position="208"/>
    </location>
</feature>
<gene>
    <name evidence="9" type="ORF">FHX73_114237</name>
</gene>
<keyword evidence="2" id="KW-1003">Cell membrane</keyword>
<dbReference type="GO" id="GO:0016758">
    <property type="term" value="F:hexosyltransferase activity"/>
    <property type="evidence" value="ECO:0007669"/>
    <property type="project" value="InterPro"/>
</dbReference>
<keyword evidence="5 8" id="KW-1133">Transmembrane helix</keyword>
<dbReference type="PROSITE" id="PS51257">
    <property type="entry name" value="PROKAR_LIPOPROTEIN"/>
    <property type="match status" value="1"/>
</dbReference>
<keyword evidence="6 8" id="KW-0472">Membrane</keyword>
<evidence type="ECO:0000256" key="2">
    <source>
        <dbReference type="ARBA" id="ARBA00022475"/>
    </source>
</evidence>
<dbReference type="Pfam" id="PF09594">
    <property type="entry name" value="GT87"/>
    <property type="match status" value="1"/>
</dbReference>
<evidence type="ECO:0000256" key="1">
    <source>
        <dbReference type="ARBA" id="ARBA00004651"/>
    </source>
</evidence>
<dbReference type="EMBL" id="VIWT01000001">
    <property type="protein sequence ID" value="TWG00362.1"/>
    <property type="molecule type" value="Genomic_DNA"/>
</dbReference>
<evidence type="ECO:0000256" key="7">
    <source>
        <dbReference type="ARBA" id="ARBA00024033"/>
    </source>
</evidence>
<dbReference type="AlphaFoldDB" id="A0A561ULX0"/>
<keyword evidence="9" id="KW-0328">Glycosyltransferase</keyword>
<comment type="similarity">
    <text evidence="7">Belongs to the glycosyltransferase 87 family.</text>
</comment>
<evidence type="ECO:0000313" key="9">
    <source>
        <dbReference type="EMBL" id="TWG00362.1"/>
    </source>
</evidence>